<dbReference type="EMBL" id="CAJHJT010000012">
    <property type="protein sequence ID" value="CAD6999599.1"/>
    <property type="molecule type" value="Genomic_DNA"/>
</dbReference>
<sequence length="58" mass="6383">MSTSNHGRRVGGGRSLERVARIKIMNACCTLSNYQIGICCTQTRSNQTANLLPLNLIF</sequence>
<organism evidence="1 2">
    <name type="scientific">Ceratitis capitata</name>
    <name type="common">Mediterranean fruit fly</name>
    <name type="synonym">Tephritis capitata</name>
    <dbReference type="NCBI Taxonomy" id="7213"/>
    <lineage>
        <taxon>Eukaryota</taxon>
        <taxon>Metazoa</taxon>
        <taxon>Ecdysozoa</taxon>
        <taxon>Arthropoda</taxon>
        <taxon>Hexapoda</taxon>
        <taxon>Insecta</taxon>
        <taxon>Pterygota</taxon>
        <taxon>Neoptera</taxon>
        <taxon>Endopterygota</taxon>
        <taxon>Diptera</taxon>
        <taxon>Brachycera</taxon>
        <taxon>Muscomorpha</taxon>
        <taxon>Tephritoidea</taxon>
        <taxon>Tephritidae</taxon>
        <taxon>Ceratitis</taxon>
        <taxon>Ceratitis</taxon>
    </lineage>
</organism>
<name>A0A811UKN0_CERCA</name>
<reference evidence="1" key="1">
    <citation type="submission" date="2020-11" db="EMBL/GenBank/DDBJ databases">
        <authorList>
            <person name="Whitehead M."/>
        </authorList>
    </citation>
    <scope>NUCLEOTIDE SEQUENCE</scope>
    <source>
        <strain evidence="1">EGII</strain>
    </source>
</reference>
<evidence type="ECO:0000313" key="1">
    <source>
        <dbReference type="EMBL" id="CAD6999599.1"/>
    </source>
</evidence>
<accession>A0A811UKN0</accession>
<proteinExistence type="predicted"/>
<gene>
    <name evidence="1" type="ORF">CCAP1982_LOCUS8122</name>
</gene>
<evidence type="ECO:0000313" key="2">
    <source>
        <dbReference type="Proteomes" id="UP000606786"/>
    </source>
</evidence>
<keyword evidence="2" id="KW-1185">Reference proteome</keyword>
<protein>
    <submittedName>
        <fullName evidence="1">(Mediterranean fruit fly) hypothetical protein</fullName>
    </submittedName>
</protein>
<feature type="non-terminal residue" evidence="1">
    <location>
        <position position="58"/>
    </location>
</feature>
<comment type="caution">
    <text evidence="1">The sequence shown here is derived from an EMBL/GenBank/DDBJ whole genome shotgun (WGS) entry which is preliminary data.</text>
</comment>
<dbReference type="Proteomes" id="UP000606786">
    <property type="component" value="Unassembled WGS sequence"/>
</dbReference>
<dbReference type="AlphaFoldDB" id="A0A811UKN0"/>